<accession>A0AAD7BUU2</accession>
<name>A0AAD7BUU2_9AGAR</name>
<dbReference type="GO" id="GO:0005829">
    <property type="term" value="C:cytosol"/>
    <property type="evidence" value="ECO:0007669"/>
    <property type="project" value="TreeGrafter"/>
</dbReference>
<protein>
    <recommendedName>
        <fullName evidence="2">Arrestin C-terminal-like domain-containing protein</fullName>
    </recommendedName>
</protein>
<feature type="domain" description="Arrestin C-terminal-like" evidence="2">
    <location>
        <begin position="249"/>
        <end position="393"/>
    </location>
</feature>
<dbReference type="GO" id="GO:0005886">
    <property type="term" value="C:plasma membrane"/>
    <property type="evidence" value="ECO:0007669"/>
    <property type="project" value="TreeGrafter"/>
</dbReference>
<dbReference type="InterPro" id="IPR050357">
    <property type="entry name" value="Arrestin_domain-protein"/>
</dbReference>
<dbReference type="PANTHER" id="PTHR11188">
    <property type="entry name" value="ARRESTIN DOMAIN CONTAINING PROTEIN"/>
    <property type="match status" value="1"/>
</dbReference>
<dbReference type="InterPro" id="IPR014752">
    <property type="entry name" value="Arrestin-like_C"/>
</dbReference>
<reference evidence="3" key="1">
    <citation type="submission" date="2023-03" db="EMBL/GenBank/DDBJ databases">
        <title>Massive genome expansion in bonnet fungi (Mycena s.s.) driven by repeated elements and novel gene families across ecological guilds.</title>
        <authorList>
            <consortium name="Lawrence Berkeley National Laboratory"/>
            <person name="Harder C.B."/>
            <person name="Miyauchi S."/>
            <person name="Viragh M."/>
            <person name="Kuo A."/>
            <person name="Thoen E."/>
            <person name="Andreopoulos B."/>
            <person name="Lu D."/>
            <person name="Skrede I."/>
            <person name="Drula E."/>
            <person name="Henrissat B."/>
            <person name="Morin E."/>
            <person name="Kohler A."/>
            <person name="Barry K."/>
            <person name="LaButti K."/>
            <person name="Morin E."/>
            <person name="Salamov A."/>
            <person name="Lipzen A."/>
            <person name="Mereny Z."/>
            <person name="Hegedus B."/>
            <person name="Baldrian P."/>
            <person name="Stursova M."/>
            <person name="Weitz H."/>
            <person name="Taylor A."/>
            <person name="Grigoriev I.V."/>
            <person name="Nagy L.G."/>
            <person name="Martin F."/>
            <person name="Kauserud H."/>
        </authorList>
    </citation>
    <scope>NUCLEOTIDE SEQUENCE</scope>
    <source>
        <strain evidence="3">9284</strain>
    </source>
</reference>
<gene>
    <name evidence="3" type="ORF">FB45DRAFT_1152847</name>
</gene>
<dbReference type="Proteomes" id="UP001221142">
    <property type="component" value="Unassembled WGS sequence"/>
</dbReference>
<dbReference type="Pfam" id="PF02752">
    <property type="entry name" value="Arrestin_C"/>
    <property type="match status" value="1"/>
</dbReference>
<dbReference type="PANTHER" id="PTHR11188:SF17">
    <property type="entry name" value="FI21816P1"/>
    <property type="match status" value="1"/>
</dbReference>
<feature type="compositionally biased region" description="Low complexity" evidence="1">
    <location>
        <begin position="618"/>
        <end position="628"/>
    </location>
</feature>
<feature type="compositionally biased region" description="Acidic residues" evidence="1">
    <location>
        <begin position="467"/>
        <end position="486"/>
    </location>
</feature>
<dbReference type="InterPro" id="IPR014756">
    <property type="entry name" value="Ig_E-set"/>
</dbReference>
<dbReference type="GO" id="GO:0070086">
    <property type="term" value="P:ubiquitin-dependent endocytosis"/>
    <property type="evidence" value="ECO:0007669"/>
    <property type="project" value="TreeGrafter"/>
</dbReference>
<dbReference type="InterPro" id="IPR011022">
    <property type="entry name" value="Arrestin_C-like"/>
</dbReference>
<feature type="region of interest" description="Disordered" evidence="1">
    <location>
        <begin position="403"/>
        <end position="422"/>
    </location>
</feature>
<organism evidence="3 4">
    <name type="scientific">Roridomyces roridus</name>
    <dbReference type="NCBI Taxonomy" id="1738132"/>
    <lineage>
        <taxon>Eukaryota</taxon>
        <taxon>Fungi</taxon>
        <taxon>Dikarya</taxon>
        <taxon>Basidiomycota</taxon>
        <taxon>Agaricomycotina</taxon>
        <taxon>Agaricomycetes</taxon>
        <taxon>Agaricomycetidae</taxon>
        <taxon>Agaricales</taxon>
        <taxon>Marasmiineae</taxon>
        <taxon>Mycenaceae</taxon>
        <taxon>Roridomyces</taxon>
    </lineage>
</organism>
<evidence type="ECO:0000313" key="3">
    <source>
        <dbReference type="EMBL" id="KAJ7631049.1"/>
    </source>
</evidence>
<feature type="region of interest" description="Disordered" evidence="1">
    <location>
        <begin position="464"/>
        <end position="499"/>
    </location>
</feature>
<proteinExistence type="predicted"/>
<sequence length="666" mass="71821">MSCQGSDILAGLSRHGTLLSAGASPVRRAAELKSLLGNANSRLPPGALITHRSREPTALEHAKPRARVEVDIALHSDVCVESSTPLRGIVKIRIRPRLPKESTVSISDGKLRIIGFEAIEGDHHEFFQCSALLSDVVTSPLTICETSSPPDSEGFAIAWEGVHRLEFEMPVPMGSGSRPKGPLLGQSGAAIRYIALISIKVKDQLNKRSIAHFYRDCEVWPRLNPSAILAPSAEQFPSATTSKALFMGGSGEVTLTARLHRSIFVAGTRLPVHVLVRNETTKIFKRLTLTLIRSITVFKREPETTRKSVATSTLEMVQGFPRGHASADGWWAGVRGGERSEFCHFLSIPPDALTHPRGRLVEVAYTVSVSLTAGITSSDVSVALPIQIVNLLSLDPPIILRMSPPTLPSPRSDQQAEFEDNRGDESYQYAEGDQTHEQEAELGNVSMCDDTEDLVQHAVMSARSQYVEDDTPGDGPEEIAGVDDDAESARSSRPCGPSSFATRVQQKLQEASASKRQSLAPIDLNAQNDELSSNENPAALDVPGSESAISSHSVYQVASSSFLNDCYFSPKLPATGSRLVPDPSPIVGLPFPEPDNIATAVFVSVPPASVQEPPPSSPSHESVSCYSEASAVKSRRPSLTPTPSSANSVKEKIRELEERVRLAEGY</sequence>
<evidence type="ECO:0000256" key="1">
    <source>
        <dbReference type="SAM" id="MobiDB-lite"/>
    </source>
</evidence>
<dbReference type="SMART" id="SM01017">
    <property type="entry name" value="Arrestin_C"/>
    <property type="match status" value="1"/>
</dbReference>
<feature type="region of interest" description="Disordered" evidence="1">
    <location>
        <begin position="607"/>
        <end position="654"/>
    </location>
</feature>
<dbReference type="SUPFAM" id="SSF81296">
    <property type="entry name" value="E set domains"/>
    <property type="match status" value="1"/>
</dbReference>
<dbReference type="AlphaFoldDB" id="A0AAD7BUU2"/>
<evidence type="ECO:0000259" key="2">
    <source>
        <dbReference type="SMART" id="SM01017"/>
    </source>
</evidence>
<dbReference type="Gene3D" id="2.60.40.640">
    <property type="match status" value="1"/>
</dbReference>
<keyword evidence="4" id="KW-1185">Reference proteome</keyword>
<comment type="caution">
    <text evidence="3">The sequence shown here is derived from an EMBL/GenBank/DDBJ whole genome shotgun (WGS) entry which is preliminary data.</text>
</comment>
<dbReference type="GO" id="GO:0030674">
    <property type="term" value="F:protein-macromolecule adaptor activity"/>
    <property type="evidence" value="ECO:0007669"/>
    <property type="project" value="TreeGrafter"/>
</dbReference>
<dbReference type="EMBL" id="JARKIF010000009">
    <property type="protein sequence ID" value="KAJ7631049.1"/>
    <property type="molecule type" value="Genomic_DNA"/>
</dbReference>
<evidence type="ECO:0000313" key="4">
    <source>
        <dbReference type="Proteomes" id="UP001221142"/>
    </source>
</evidence>
<dbReference type="GO" id="GO:0031625">
    <property type="term" value="F:ubiquitin protein ligase binding"/>
    <property type="evidence" value="ECO:0007669"/>
    <property type="project" value="TreeGrafter"/>
</dbReference>